<evidence type="ECO:0000256" key="1">
    <source>
        <dbReference type="SAM" id="MobiDB-lite"/>
    </source>
</evidence>
<dbReference type="EMBL" id="ML986486">
    <property type="protein sequence ID" value="KAF2279616.1"/>
    <property type="molecule type" value="Genomic_DNA"/>
</dbReference>
<gene>
    <name evidence="2" type="ORF">EI97DRAFT_181687</name>
</gene>
<name>A0A6A6JV46_WESOR</name>
<reference evidence="2" key="1">
    <citation type="journal article" date="2020" name="Stud. Mycol.">
        <title>101 Dothideomycetes genomes: a test case for predicting lifestyles and emergence of pathogens.</title>
        <authorList>
            <person name="Haridas S."/>
            <person name="Albert R."/>
            <person name="Binder M."/>
            <person name="Bloem J."/>
            <person name="Labutti K."/>
            <person name="Salamov A."/>
            <person name="Andreopoulos B."/>
            <person name="Baker S."/>
            <person name="Barry K."/>
            <person name="Bills G."/>
            <person name="Bluhm B."/>
            <person name="Cannon C."/>
            <person name="Castanera R."/>
            <person name="Culley D."/>
            <person name="Daum C."/>
            <person name="Ezra D."/>
            <person name="Gonzalez J."/>
            <person name="Henrissat B."/>
            <person name="Kuo A."/>
            <person name="Liang C."/>
            <person name="Lipzen A."/>
            <person name="Lutzoni F."/>
            <person name="Magnuson J."/>
            <person name="Mondo S."/>
            <person name="Nolan M."/>
            <person name="Ohm R."/>
            <person name="Pangilinan J."/>
            <person name="Park H.-J."/>
            <person name="Ramirez L."/>
            <person name="Alfaro M."/>
            <person name="Sun H."/>
            <person name="Tritt A."/>
            <person name="Yoshinaga Y."/>
            <person name="Zwiers L.-H."/>
            <person name="Turgeon B."/>
            <person name="Goodwin S."/>
            <person name="Spatafora J."/>
            <person name="Crous P."/>
            <person name="Grigoriev I."/>
        </authorList>
    </citation>
    <scope>NUCLEOTIDE SEQUENCE</scope>
    <source>
        <strain evidence="2">CBS 379.55</strain>
    </source>
</reference>
<dbReference type="RefSeq" id="XP_033657155.1">
    <property type="nucleotide sequence ID" value="XM_033793516.1"/>
</dbReference>
<protein>
    <submittedName>
        <fullName evidence="2">Uncharacterized protein</fullName>
    </submittedName>
</protein>
<proteinExistence type="predicted"/>
<dbReference type="AlphaFoldDB" id="A0A6A6JV46"/>
<keyword evidence="3" id="KW-1185">Reference proteome</keyword>
<evidence type="ECO:0000313" key="2">
    <source>
        <dbReference type="EMBL" id="KAF2279616.1"/>
    </source>
</evidence>
<feature type="compositionally biased region" description="Polar residues" evidence="1">
    <location>
        <begin position="106"/>
        <end position="117"/>
    </location>
</feature>
<feature type="region of interest" description="Disordered" evidence="1">
    <location>
        <begin position="52"/>
        <end position="117"/>
    </location>
</feature>
<sequence>MSLNPWENRMHVLPREVESGATWSAKPETEAKRGVGWWGAWRRAGECGGKKAVVLGQDRTTGGRVSDGQKGPRGPSDPSLGVPSHLLRNCIFTSSPQPSPADRVESTTTPRQLPTNMSLNGACSPIPLPKNQPAGPLSFCKPRPQAHFGQWQTASMLGNSAASSSLLAVR</sequence>
<organism evidence="2 3">
    <name type="scientific">Westerdykella ornata</name>
    <dbReference type="NCBI Taxonomy" id="318751"/>
    <lineage>
        <taxon>Eukaryota</taxon>
        <taxon>Fungi</taxon>
        <taxon>Dikarya</taxon>
        <taxon>Ascomycota</taxon>
        <taxon>Pezizomycotina</taxon>
        <taxon>Dothideomycetes</taxon>
        <taxon>Pleosporomycetidae</taxon>
        <taxon>Pleosporales</taxon>
        <taxon>Sporormiaceae</taxon>
        <taxon>Westerdykella</taxon>
    </lineage>
</organism>
<accession>A0A6A6JV46</accession>
<dbReference type="Proteomes" id="UP000800097">
    <property type="component" value="Unassembled WGS sequence"/>
</dbReference>
<dbReference type="GeneID" id="54546691"/>
<evidence type="ECO:0000313" key="3">
    <source>
        <dbReference type="Proteomes" id="UP000800097"/>
    </source>
</evidence>